<evidence type="ECO:0000256" key="1">
    <source>
        <dbReference type="SAM" id="MobiDB-lite"/>
    </source>
</evidence>
<feature type="compositionally biased region" description="Basic and acidic residues" evidence="1">
    <location>
        <begin position="69"/>
        <end position="134"/>
    </location>
</feature>
<reference evidence="2 3" key="1">
    <citation type="submission" date="2018-08" db="EMBL/GenBank/DDBJ databases">
        <title>Murine metabolic-syndrome-specific gut microbial biobank.</title>
        <authorList>
            <person name="Liu C."/>
        </authorList>
    </citation>
    <scope>NUCLEOTIDE SEQUENCE [LARGE SCALE GENOMIC DNA]</scope>
    <source>
        <strain evidence="2 3">28</strain>
    </source>
</reference>
<name>A0A845QK22_9FIRM</name>
<feature type="region of interest" description="Disordered" evidence="1">
    <location>
        <begin position="58"/>
        <end position="137"/>
    </location>
</feature>
<dbReference type="RefSeq" id="WP_160202748.1">
    <property type="nucleotide sequence ID" value="NZ_QXWK01000025.1"/>
</dbReference>
<evidence type="ECO:0008006" key="4">
    <source>
        <dbReference type="Google" id="ProtNLM"/>
    </source>
</evidence>
<dbReference type="AlphaFoldDB" id="A0A845QK22"/>
<dbReference type="EMBL" id="QXWK01000025">
    <property type="protein sequence ID" value="NBH62460.1"/>
    <property type="molecule type" value="Genomic_DNA"/>
</dbReference>
<sequence length="365" mass="42024">MDRNFALLGLREDATKEQVKAAYAKRLTKYKSADYEDDPEYVRRKIAELNEAYARAYQRAGGSPGGTDLSERTLTRMREADEDKARRDRRKAKEQQYEKRRQEMEGEEFHPLQKLRLEREEVNSNSSEKREFKTPDLSAFKTKAEEFRDSIKENLKENFGEANASQEDATQPPSLGDAAARSQNSSGHAEGNFDGSGLKVIAGILLIIAVSLFSMCDGSDTNYYDDNWDTVYSTSDYSDEDWEVQSIAESVRSVIFYDLEITDDLVEVDDDEERLQKAADKFAERYTDYSTIADLCRNLYGRVDSFYVSDSDDIFSQVEAVLEYYQFPSVNEVIGYINPYTGKSIKNRTGYLLYLNRYYKEEQES</sequence>
<organism evidence="2 3">
    <name type="scientific">Anaerotruncus colihominis</name>
    <dbReference type="NCBI Taxonomy" id="169435"/>
    <lineage>
        <taxon>Bacteria</taxon>
        <taxon>Bacillati</taxon>
        <taxon>Bacillota</taxon>
        <taxon>Clostridia</taxon>
        <taxon>Eubacteriales</taxon>
        <taxon>Oscillospiraceae</taxon>
        <taxon>Anaerotruncus</taxon>
    </lineage>
</organism>
<accession>A0A845QK22</accession>
<evidence type="ECO:0000313" key="3">
    <source>
        <dbReference type="Proteomes" id="UP000446866"/>
    </source>
</evidence>
<evidence type="ECO:0000313" key="2">
    <source>
        <dbReference type="EMBL" id="NBH62460.1"/>
    </source>
</evidence>
<protein>
    <recommendedName>
        <fullName evidence="4">J domain-containing protein</fullName>
    </recommendedName>
</protein>
<feature type="region of interest" description="Disordered" evidence="1">
    <location>
        <begin position="161"/>
        <end position="190"/>
    </location>
</feature>
<feature type="compositionally biased region" description="Polar residues" evidence="1">
    <location>
        <begin position="163"/>
        <end position="173"/>
    </location>
</feature>
<keyword evidence="3" id="KW-1185">Reference proteome</keyword>
<gene>
    <name evidence="2" type="ORF">D0435_12455</name>
</gene>
<proteinExistence type="predicted"/>
<comment type="caution">
    <text evidence="2">The sequence shown here is derived from an EMBL/GenBank/DDBJ whole genome shotgun (WGS) entry which is preliminary data.</text>
</comment>
<dbReference type="Proteomes" id="UP000446866">
    <property type="component" value="Unassembled WGS sequence"/>
</dbReference>